<keyword evidence="3" id="KW-1185">Reference proteome</keyword>
<organism evidence="2 3">
    <name type="scientific">Chloebia gouldiae</name>
    <name type="common">Gouldian finch</name>
    <name type="synonym">Erythrura gouldiae</name>
    <dbReference type="NCBI Taxonomy" id="44316"/>
    <lineage>
        <taxon>Eukaryota</taxon>
        <taxon>Metazoa</taxon>
        <taxon>Chordata</taxon>
        <taxon>Craniata</taxon>
        <taxon>Vertebrata</taxon>
        <taxon>Euteleostomi</taxon>
        <taxon>Archelosauria</taxon>
        <taxon>Archosauria</taxon>
        <taxon>Dinosauria</taxon>
        <taxon>Saurischia</taxon>
        <taxon>Theropoda</taxon>
        <taxon>Coelurosauria</taxon>
        <taxon>Aves</taxon>
        <taxon>Neognathae</taxon>
        <taxon>Neoaves</taxon>
        <taxon>Telluraves</taxon>
        <taxon>Australaves</taxon>
        <taxon>Passeriformes</taxon>
        <taxon>Passeroidea</taxon>
        <taxon>Passeridae</taxon>
        <taxon>Chloebia</taxon>
    </lineage>
</organism>
<dbReference type="EMBL" id="QUSF01000135">
    <property type="protein sequence ID" value="RLV89912.1"/>
    <property type="molecule type" value="Genomic_DNA"/>
</dbReference>
<name>A0A3L8RXG4_CHLGU</name>
<sequence length="208" mass="23173">MCSKQTWLTIPLSQSQALGHVQLNFITCALLFTLFYLMSKKTSAVGAKGACRSSSVLGSLLSPEQTEGPALFLGSERAGTKPAFMLRNVDDLFLDKCHPDSFAGRHLQMWPRALSGLWAVGAGRDTELWGFLGCSLVSCLGFRESCRNFVPIETLERGEPRKAISIWEGVQLRPCWVRDRRQKTVTTGHLNNTELERTVRLLKIEEDG</sequence>
<evidence type="ECO:0000313" key="3">
    <source>
        <dbReference type="Proteomes" id="UP000276834"/>
    </source>
</evidence>
<gene>
    <name evidence="2" type="ORF">DV515_00014635</name>
</gene>
<dbReference type="Proteomes" id="UP000276834">
    <property type="component" value="Unassembled WGS sequence"/>
</dbReference>
<reference evidence="2 3" key="1">
    <citation type="journal article" date="2018" name="Proc. R. Soc. B">
        <title>A non-coding region near Follistatin controls head colour polymorphism in the Gouldian finch.</title>
        <authorList>
            <person name="Toomey M.B."/>
            <person name="Marques C.I."/>
            <person name="Andrade P."/>
            <person name="Araujo P.M."/>
            <person name="Sabatino S."/>
            <person name="Gazda M.A."/>
            <person name="Afonso S."/>
            <person name="Lopes R.J."/>
            <person name="Corbo J.C."/>
            <person name="Carneiro M."/>
        </authorList>
    </citation>
    <scope>NUCLEOTIDE SEQUENCE [LARGE SCALE GENOMIC DNA]</scope>
    <source>
        <strain evidence="2">Red01</strain>
        <tissue evidence="2">Muscle</tissue>
    </source>
</reference>
<keyword evidence="1" id="KW-0812">Transmembrane</keyword>
<keyword evidence="1" id="KW-1133">Transmembrane helix</keyword>
<accession>A0A3L8RXG4</accession>
<proteinExistence type="predicted"/>
<evidence type="ECO:0000313" key="2">
    <source>
        <dbReference type="EMBL" id="RLV89912.1"/>
    </source>
</evidence>
<protein>
    <submittedName>
        <fullName evidence="2">Uncharacterized protein</fullName>
    </submittedName>
</protein>
<dbReference type="AlphaFoldDB" id="A0A3L8RXG4"/>
<evidence type="ECO:0000256" key="1">
    <source>
        <dbReference type="SAM" id="Phobius"/>
    </source>
</evidence>
<comment type="caution">
    <text evidence="2">The sequence shown here is derived from an EMBL/GenBank/DDBJ whole genome shotgun (WGS) entry which is preliminary data.</text>
</comment>
<keyword evidence="1" id="KW-0472">Membrane</keyword>
<feature type="transmembrane region" description="Helical" evidence="1">
    <location>
        <begin position="20"/>
        <end position="38"/>
    </location>
</feature>